<evidence type="ECO:0000259" key="1">
    <source>
        <dbReference type="Pfam" id="PF18701"/>
    </source>
</evidence>
<dbReference type="EMBL" id="CARXXK010000002">
    <property type="protein sequence ID" value="CAI6354091.1"/>
    <property type="molecule type" value="Genomic_DNA"/>
</dbReference>
<sequence>MLASIRLQYWPLNARNIARKTVYRCVKCFRMKPTVVQPIMGNLPRERVEIQSRAFQICGVDFAGPIMVKQSLRRNAPATKGYVCIFVCFATKAVHIEVVIDLSTKSFLNALNRFFDRRGVQWKFIPPRSPHFGGLWEAAVKSMKSLLRSVLCESYLTYEELCTILTRVEAYLNSRPLTALSSDPSDLLYITPAHFLIGDSLMSIPERDETNTQVNRLDRWRRVQQFSQILWKRWSREYLHQLQERSRWASEKGPKVDIGSVVLISEDNLPPLRWKIGRVREVTRGSDNIIRTAVVKTVDGELTRAVRKLCPLPFEGNDG</sequence>
<dbReference type="PANTHER" id="PTHR47331:SF1">
    <property type="entry name" value="GAG-LIKE PROTEIN"/>
    <property type="match status" value="1"/>
</dbReference>
<accession>A0AAV0WDY3</accession>
<protein>
    <recommendedName>
        <fullName evidence="1">DUF5641 domain-containing protein</fullName>
    </recommendedName>
</protein>
<dbReference type="SUPFAM" id="SSF53098">
    <property type="entry name" value="Ribonuclease H-like"/>
    <property type="match status" value="1"/>
</dbReference>
<dbReference type="InterPro" id="IPR012337">
    <property type="entry name" value="RNaseH-like_sf"/>
</dbReference>
<dbReference type="InterPro" id="IPR036397">
    <property type="entry name" value="RNaseH_sf"/>
</dbReference>
<dbReference type="Proteomes" id="UP001160148">
    <property type="component" value="Unassembled WGS sequence"/>
</dbReference>
<dbReference type="Gene3D" id="3.30.420.10">
    <property type="entry name" value="Ribonuclease H-like superfamily/Ribonuclease H"/>
    <property type="match status" value="2"/>
</dbReference>
<organism evidence="2 3">
    <name type="scientific">Macrosiphum euphorbiae</name>
    <name type="common">potato aphid</name>
    <dbReference type="NCBI Taxonomy" id="13131"/>
    <lineage>
        <taxon>Eukaryota</taxon>
        <taxon>Metazoa</taxon>
        <taxon>Ecdysozoa</taxon>
        <taxon>Arthropoda</taxon>
        <taxon>Hexapoda</taxon>
        <taxon>Insecta</taxon>
        <taxon>Pterygota</taxon>
        <taxon>Neoptera</taxon>
        <taxon>Paraneoptera</taxon>
        <taxon>Hemiptera</taxon>
        <taxon>Sternorrhyncha</taxon>
        <taxon>Aphidomorpha</taxon>
        <taxon>Aphidoidea</taxon>
        <taxon>Aphididae</taxon>
        <taxon>Macrosiphini</taxon>
        <taxon>Macrosiphum</taxon>
    </lineage>
</organism>
<dbReference type="AlphaFoldDB" id="A0AAV0WDY3"/>
<evidence type="ECO:0000313" key="2">
    <source>
        <dbReference type="EMBL" id="CAI6354091.1"/>
    </source>
</evidence>
<reference evidence="2 3" key="1">
    <citation type="submission" date="2023-01" db="EMBL/GenBank/DDBJ databases">
        <authorList>
            <person name="Whitehead M."/>
        </authorList>
    </citation>
    <scope>NUCLEOTIDE SEQUENCE [LARGE SCALE GENOMIC DNA]</scope>
</reference>
<comment type="caution">
    <text evidence="2">The sequence shown here is derived from an EMBL/GenBank/DDBJ whole genome shotgun (WGS) entry which is preliminary data.</text>
</comment>
<dbReference type="Pfam" id="PF18701">
    <property type="entry name" value="DUF5641"/>
    <property type="match status" value="1"/>
</dbReference>
<name>A0AAV0WDY3_9HEMI</name>
<gene>
    <name evidence="2" type="ORF">MEUPH1_LOCUS10136</name>
</gene>
<evidence type="ECO:0000313" key="3">
    <source>
        <dbReference type="Proteomes" id="UP001160148"/>
    </source>
</evidence>
<feature type="domain" description="DUF5641" evidence="1">
    <location>
        <begin position="219"/>
        <end position="312"/>
    </location>
</feature>
<keyword evidence="3" id="KW-1185">Reference proteome</keyword>
<dbReference type="GO" id="GO:0003676">
    <property type="term" value="F:nucleic acid binding"/>
    <property type="evidence" value="ECO:0007669"/>
    <property type="project" value="InterPro"/>
</dbReference>
<dbReference type="PANTHER" id="PTHR47331">
    <property type="entry name" value="PHD-TYPE DOMAIN-CONTAINING PROTEIN"/>
    <property type="match status" value="1"/>
</dbReference>
<proteinExistence type="predicted"/>
<dbReference type="InterPro" id="IPR040676">
    <property type="entry name" value="DUF5641"/>
</dbReference>